<name>A0A921SU11_9FIRM</name>
<protein>
    <submittedName>
        <fullName evidence="1">Uncharacterized protein</fullName>
    </submittedName>
</protein>
<evidence type="ECO:0000313" key="2">
    <source>
        <dbReference type="Proteomes" id="UP000760668"/>
    </source>
</evidence>
<reference evidence="1" key="1">
    <citation type="journal article" date="2021" name="PeerJ">
        <title>Extensive microbial diversity within the chicken gut microbiome revealed by metagenomics and culture.</title>
        <authorList>
            <person name="Gilroy R."/>
            <person name="Ravi A."/>
            <person name="Getino M."/>
            <person name="Pursley I."/>
            <person name="Horton D.L."/>
            <person name="Alikhan N.F."/>
            <person name="Baker D."/>
            <person name="Gharbi K."/>
            <person name="Hall N."/>
            <person name="Watson M."/>
            <person name="Adriaenssens E.M."/>
            <person name="Foster-Nyarko E."/>
            <person name="Jarju S."/>
            <person name="Secka A."/>
            <person name="Antonio M."/>
            <person name="Oren A."/>
            <person name="Chaudhuri R.R."/>
            <person name="La Ragione R."/>
            <person name="Hildebrand F."/>
            <person name="Pallen M.J."/>
        </authorList>
    </citation>
    <scope>NUCLEOTIDE SEQUENCE</scope>
    <source>
        <strain evidence="1">CHK179-5677</strain>
    </source>
</reference>
<gene>
    <name evidence="1" type="ORF">K8V01_12360</name>
</gene>
<dbReference type="AlphaFoldDB" id="A0A921SU11"/>
<comment type="caution">
    <text evidence="1">The sequence shown here is derived from an EMBL/GenBank/DDBJ whole genome shotgun (WGS) entry which is preliminary data.</text>
</comment>
<organism evidence="1 2">
    <name type="scientific">Pseudoflavonifractor capillosus</name>
    <dbReference type="NCBI Taxonomy" id="106588"/>
    <lineage>
        <taxon>Bacteria</taxon>
        <taxon>Bacillati</taxon>
        <taxon>Bacillota</taxon>
        <taxon>Clostridia</taxon>
        <taxon>Eubacteriales</taxon>
        <taxon>Oscillospiraceae</taxon>
        <taxon>Pseudoflavonifractor</taxon>
    </lineage>
</organism>
<dbReference type="RefSeq" id="WP_295369711.1">
    <property type="nucleotide sequence ID" value="NZ_DYUC01000125.1"/>
</dbReference>
<sequence length="183" mass="21106">MELNLFEDRRYFVTWTGEELEGRGKARLVFQPIQCLGGGQTGPVELTVYPARDFRPRRMDVRLPDGLYRCFLADAGSGAPLTPAREVFFGQRQRVELYSQREQGGFRRFTILSPLPLREGDCGLDYGVFGTVPLPEAERSGERYRLSFLLRPRRTLPVKLRWAEHMKKVLTLPEKLEDASGWR</sequence>
<proteinExistence type="predicted"/>
<accession>A0A921SU11</accession>
<evidence type="ECO:0000313" key="1">
    <source>
        <dbReference type="EMBL" id="HJG87789.1"/>
    </source>
</evidence>
<dbReference type="EMBL" id="DYUC01000125">
    <property type="protein sequence ID" value="HJG87789.1"/>
    <property type="molecule type" value="Genomic_DNA"/>
</dbReference>
<reference evidence="1" key="2">
    <citation type="submission" date="2021-09" db="EMBL/GenBank/DDBJ databases">
        <authorList>
            <person name="Gilroy R."/>
        </authorList>
    </citation>
    <scope>NUCLEOTIDE SEQUENCE</scope>
    <source>
        <strain evidence="1">CHK179-5677</strain>
    </source>
</reference>
<dbReference type="Proteomes" id="UP000760668">
    <property type="component" value="Unassembled WGS sequence"/>
</dbReference>